<sequence length="114" mass="12580">MHSGFITYLRQRLHLEQQAENYALQLVLTCLLAWALLWTVAPAQAEVTTSFVSSHLSCDLGQSDASLDPPDCTKHYALAVEQQKQRVLATAWLPLFSPDSAYSTPQARAPPALV</sequence>
<dbReference type="STRING" id="49186.SAMN05421647_106150"/>
<dbReference type="Proteomes" id="UP000186895">
    <property type="component" value="Unassembled WGS sequence"/>
</dbReference>
<evidence type="ECO:0000313" key="1">
    <source>
        <dbReference type="EMBL" id="SIQ59495.1"/>
    </source>
</evidence>
<gene>
    <name evidence="1" type="ORF">SAMN05421647_106150</name>
</gene>
<evidence type="ECO:0000313" key="2">
    <source>
        <dbReference type="Proteomes" id="UP000186895"/>
    </source>
</evidence>
<keyword evidence="2" id="KW-1185">Reference proteome</keyword>
<reference evidence="1 2" key="1">
    <citation type="submission" date="2017-01" db="EMBL/GenBank/DDBJ databases">
        <authorList>
            <person name="Mah S.A."/>
            <person name="Swanson W.J."/>
            <person name="Moy G.W."/>
            <person name="Vacquier V.D."/>
        </authorList>
    </citation>
    <scope>NUCLEOTIDE SEQUENCE [LARGE SCALE GENOMIC DNA]</scope>
    <source>
        <strain evidence="1 2">DSM 7027</strain>
    </source>
</reference>
<protein>
    <submittedName>
        <fullName evidence="1">Uncharacterized protein</fullName>
    </submittedName>
</protein>
<dbReference type="AlphaFoldDB" id="A0A1N6U1I7"/>
<accession>A0A1N6U1I7</accession>
<dbReference type="EMBL" id="FTMN01000006">
    <property type="protein sequence ID" value="SIQ59495.1"/>
    <property type="molecule type" value="Genomic_DNA"/>
</dbReference>
<name>A0A1N6U1I7_9GAMM</name>
<proteinExistence type="predicted"/>
<organism evidence="1 2">
    <name type="scientific">Marinobacterium stanieri</name>
    <dbReference type="NCBI Taxonomy" id="49186"/>
    <lineage>
        <taxon>Bacteria</taxon>
        <taxon>Pseudomonadati</taxon>
        <taxon>Pseudomonadota</taxon>
        <taxon>Gammaproteobacteria</taxon>
        <taxon>Oceanospirillales</taxon>
        <taxon>Oceanospirillaceae</taxon>
        <taxon>Marinobacterium</taxon>
    </lineage>
</organism>